<feature type="region of interest" description="Disordered" evidence="3">
    <location>
        <begin position="1"/>
        <end position="40"/>
    </location>
</feature>
<dbReference type="EMBL" id="JADFTT010000042">
    <property type="protein sequence ID" value="KAG5771226.1"/>
    <property type="molecule type" value="Genomic_DNA"/>
</dbReference>
<dbReference type="Pfam" id="PF00172">
    <property type="entry name" value="Zn_clus"/>
    <property type="match status" value="1"/>
</dbReference>
<dbReference type="PANTHER" id="PTHR47655:SF2">
    <property type="entry name" value="QUINIC ACID UTILIZATION ACTIVATOR"/>
    <property type="match status" value="1"/>
</dbReference>
<feature type="domain" description="Zn(2)-C6 fungal-type" evidence="4">
    <location>
        <begin position="46"/>
        <end position="76"/>
    </location>
</feature>
<dbReference type="GO" id="GO:0003677">
    <property type="term" value="F:DNA binding"/>
    <property type="evidence" value="ECO:0007669"/>
    <property type="project" value="InterPro"/>
</dbReference>
<dbReference type="CDD" id="cd00067">
    <property type="entry name" value="GAL4"/>
    <property type="match status" value="1"/>
</dbReference>
<dbReference type="CDD" id="cd12148">
    <property type="entry name" value="fungal_TF_MHR"/>
    <property type="match status" value="1"/>
</dbReference>
<feature type="compositionally biased region" description="Polar residues" evidence="3">
    <location>
        <begin position="227"/>
        <end position="237"/>
    </location>
</feature>
<dbReference type="PROSITE" id="PS00463">
    <property type="entry name" value="ZN2_CY6_FUNGAL_1"/>
    <property type="match status" value="1"/>
</dbReference>
<dbReference type="GO" id="GO:0006351">
    <property type="term" value="P:DNA-templated transcription"/>
    <property type="evidence" value="ECO:0007669"/>
    <property type="project" value="InterPro"/>
</dbReference>
<dbReference type="GO" id="GO:0000981">
    <property type="term" value="F:DNA-binding transcription factor activity, RNA polymerase II-specific"/>
    <property type="evidence" value="ECO:0007669"/>
    <property type="project" value="InterPro"/>
</dbReference>
<dbReference type="GO" id="GO:0008270">
    <property type="term" value="F:zinc ion binding"/>
    <property type="evidence" value="ECO:0007669"/>
    <property type="project" value="InterPro"/>
</dbReference>
<reference evidence="5" key="2">
    <citation type="submission" date="2020-10" db="EMBL/GenBank/DDBJ databases">
        <authorList>
            <person name="Peck L.D."/>
            <person name="Nowell R.W."/>
            <person name="Flood J."/>
            <person name="Ryan M.J."/>
            <person name="Barraclough T.G."/>
        </authorList>
    </citation>
    <scope>NUCLEOTIDE SEQUENCE</scope>
    <source>
        <strain evidence="5">IMI 127659i</strain>
    </source>
</reference>
<dbReference type="Pfam" id="PF04082">
    <property type="entry name" value="Fungal_trans"/>
    <property type="match status" value="1"/>
</dbReference>
<evidence type="ECO:0000256" key="3">
    <source>
        <dbReference type="SAM" id="MobiDB-lite"/>
    </source>
</evidence>
<dbReference type="InterPro" id="IPR036864">
    <property type="entry name" value="Zn2-C6_fun-type_DNA-bd_sf"/>
</dbReference>
<evidence type="ECO:0000256" key="1">
    <source>
        <dbReference type="ARBA" id="ARBA00022723"/>
    </source>
</evidence>
<dbReference type="Gene3D" id="4.10.240.10">
    <property type="entry name" value="Zn(2)-C6 fungal-type DNA-binding domain"/>
    <property type="match status" value="1"/>
</dbReference>
<gene>
    <name evidence="5" type="ORF">H9Q72_002133</name>
</gene>
<keyword evidence="1" id="KW-0479">Metal-binding</keyword>
<name>A0A9P7I6S4_9HYPO</name>
<sequence length="771" mass="84739">MSTTSQDTKGRSQPEASPRASKRARTDTETSDKRPNGRNRHRITRACNECRRRKDRCGGQRPSCKSCIDNNRTCSYGPSKKRGLRPGYVRGIETLLGLIFKSIDGSEEWILGLLEGIIQQSSFCPISGLHDSNISVDLLLETWHKSSVSKKMGSLLSTESDFDEEGADSSQVFDTKVVEGLTLLVSTKDASGAPMTPMDNSTTHTDLPTFDDSPLPIQISSHPPRIESTTLDTTISRQPAPASRPRDSMPSAVPDLPKNWSYLLDLYFETTHCWFPISQKHELLRAAYTLSNEPSTAFASSLPAGEMAFLHSVLAYASYQSTTLSSNSTRKTDDTQGPRSPQSLLETSLFANPSTFEIGHVRALLIICLFEMDQEHWPLAWTAIGRAICTAISLGLFSQGAICDSSSRDGIKRTIMGCTILETMVAARLDTLPYLTSSNILLQGGLLADGNEEWEPWSLKILIEPESQQDQQNTNSHVPGHVISTFNRSLQVVLLLNDLIHHKKNLAVTVSFGELIGLCRKNFSAMGNLKAASLSPQALGLWIATVIIFEMAATETSVFNHPLLERPSGYWEHVSCLASLTEKRIRSIGRCAISPVVKTCMELVARSLRHQEAYYTASNFRDDLHCAKEAIARCLDTLQESLGRTSQDDAPNDLAVISARENRHSLLPMHLAVGKEPVPSQFDLPPTPSTLLSNKVGTSVPHTETNSQPAGGMSFPIDPDLVSNIEDDGLFDSLATLDSTNWLANPPEFMQHLGLLDDAPSNLEHIFDMGF</sequence>
<dbReference type="AlphaFoldDB" id="A0A9P7I6S4"/>
<comment type="caution">
    <text evidence="5">The sequence shown here is derived from an EMBL/GenBank/DDBJ whole genome shotgun (WGS) entry which is preliminary data.</text>
</comment>
<keyword evidence="6" id="KW-1185">Reference proteome</keyword>
<dbReference type="SUPFAM" id="SSF57701">
    <property type="entry name" value="Zn2/Cys6 DNA-binding domain"/>
    <property type="match status" value="1"/>
</dbReference>
<feature type="compositionally biased region" description="Basic and acidic residues" evidence="3">
    <location>
        <begin position="24"/>
        <end position="35"/>
    </location>
</feature>
<proteinExistence type="predicted"/>
<dbReference type="OrthoDB" id="2534600at2759"/>
<feature type="region of interest" description="Disordered" evidence="3">
    <location>
        <begin position="189"/>
        <end position="252"/>
    </location>
</feature>
<keyword evidence="2" id="KW-0539">Nucleus</keyword>
<dbReference type="InterPro" id="IPR001138">
    <property type="entry name" value="Zn2Cys6_DnaBD"/>
</dbReference>
<dbReference type="PANTHER" id="PTHR47655">
    <property type="entry name" value="QUINIC ACID UTILIZATION ACTIVATOR"/>
    <property type="match status" value="1"/>
</dbReference>
<dbReference type="InterPro" id="IPR052783">
    <property type="entry name" value="Metabolic/Drug-Res_Regulator"/>
</dbReference>
<reference evidence="5" key="1">
    <citation type="journal article" date="2020" name="bioRxiv">
        <title>Historical genomics reveals the evolutionary mechanisms behind multiple outbreaks of the host-specific coffee wilt pathogen Fusarium xylarioides.</title>
        <authorList>
            <person name="Peck D."/>
            <person name="Nowell R.W."/>
            <person name="Flood J."/>
            <person name="Ryan M.J."/>
            <person name="Barraclough T.G."/>
        </authorList>
    </citation>
    <scope>NUCLEOTIDE SEQUENCE</scope>
    <source>
        <strain evidence="5">IMI 127659i</strain>
    </source>
</reference>
<evidence type="ECO:0000313" key="5">
    <source>
        <dbReference type="EMBL" id="KAG5771226.1"/>
    </source>
</evidence>
<dbReference type="SMART" id="SM00066">
    <property type="entry name" value="GAL4"/>
    <property type="match status" value="1"/>
</dbReference>
<evidence type="ECO:0000259" key="4">
    <source>
        <dbReference type="PROSITE" id="PS50048"/>
    </source>
</evidence>
<dbReference type="Proteomes" id="UP000750502">
    <property type="component" value="Unassembled WGS sequence"/>
</dbReference>
<evidence type="ECO:0000256" key="2">
    <source>
        <dbReference type="ARBA" id="ARBA00023242"/>
    </source>
</evidence>
<dbReference type="PROSITE" id="PS50048">
    <property type="entry name" value="ZN2_CY6_FUNGAL_2"/>
    <property type="match status" value="1"/>
</dbReference>
<organism evidence="5 6">
    <name type="scientific">Fusarium xylarioides</name>
    <dbReference type="NCBI Taxonomy" id="221167"/>
    <lineage>
        <taxon>Eukaryota</taxon>
        <taxon>Fungi</taxon>
        <taxon>Dikarya</taxon>
        <taxon>Ascomycota</taxon>
        <taxon>Pezizomycotina</taxon>
        <taxon>Sordariomycetes</taxon>
        <taxon>Hypocreomycetidae</taxon>
        <taxon>Hypocreales</taxon>
        <taxon>Nectriaceae</taxon>
        <taxon>Fusarium</taxon>
        <taxon>Fusarium fujikuroi species complex</taxon>
    </lineage>
</organism>
<dbReference type="GO" id="GO:0045944">
    <property type="term" value="P:positive regulation of transcription by RNA polymerase II"/>
    <property type="evidence" value="ECO:0007669"/>
    <property type="project" value="TreeGrafter"/>
</dbReference>
<evidence type="ECO:0000313" key="6">
    <source>
        <dbReference type="Proteomes" id="UP000750502"/>
    </source>
</evidence>
<protein>
    <recommendedName>
        <fullName evidence="4">Zn(2)-C6 fungal-type domain-containing protein</fullName>
    </recommendedName>
</protein>
<dbReference type="InterPro" id="IPR007219">
    <property type="entry name" value="XnlR_reg_dom"/>
</dbReference>
<accession>A0A9P7I6S4</accession>